<keyword evidence="5" id="KW-0378">Hydrolase</keyword>
<dbReference type="PROSITE" id="PS00143">
    <property type="entry name" value="INSULINASE"/>
    <property type="match status" value="1"/>
</dbReference>
<evidence type="ECO:0000256" key="1">
    <source>
        <dbReference type="ARBA" id="ARBA00001947"/>
    </source>
</evidence>
<evidence type="ECO:0000259" key="10">
    <source>
        <dbReference type="Pfam" id="PF00675"/>
    </source>
</evidence>
<dbReference type="GO" id="GO:0006508">
    <property type="term" value="P:proteolysis"/>
    <property type="evidence" value="ECO:0007669"/>
    <property type="project" value="UniProtKB-KW"/>
</dbReference>
<accession>A0A380BWF9</accession>
<keyword evidence="6" id="KW-0862">Zinc</keyword>
<gene>
    <name evidence="12" type="ORF">NCTC11388_01840</name>
</gene>
<dbReference type="PANTHER" id="PTHR43690:SF17">
    <property type="entry name" value="PROTEIN YHJJ"/>
    <property type="match status" value="1"/>
</dbReference>
<feature type="domain" description="Peptidase M16 N-terminal" evidence="10">
    <location>
        <begin position="67"/>
        <end position="114"/>
    </location>
</feature>
<feature type="domain" description="Peptidase M16 N-terminal" evidence="10">
    <location>
        <begin position="599"/>
        <end position="673"/>
    </location>
</feature>
<dbReference type="InterPro" id="IPR007863">
    <property type="entry name" value="Peptidase_M16_C"/>
</dbReference>
<dbReference type="RefSeq" id="WP_115169891.1">
    <property type="nucleotide sequence ID" value="NZ_UGYW01000002.1"/>
</dbReference>
<proteinExistence type="inferred from homology"/>
<evidence type="ECO:0000256" key="9">
    <source>
        <dbReference type="SAM" id="SignalP"/>
    </source>
</evidence>
<dbReference type="GO" id="GO:0004222">
    <property type="term" value="F:metalloendopeptidase activity"/>
    <property type="evidence" value="ECO:0007669"/>
    <property type="project" value="InterPro"/>
</dbReference>
<evidence type="ECO:0000256" key="6">
    <source>
        <dbReference type="ARBA" id="ARBA00022833"/>
    </source>
</evidence>
<evidence type="ECO:0000256" key="4">
    <source>
        <dbReference type="ARBA" id="ARBA00022723"/>
    </source>
</evidence>
<organism evidence="12 13">
    <name type="scientific">Sphingobacterium spiritivorum</name>
    <name type="common">Flavobacterium spiritivorum</name>
    <dbReference type="NCBI Taxonomy" id="258"/>
    <lineage>
        <taxon>Bacteria</taxon>
        <taxon>Pseudomonadati</taxon>
        <taxon>Bacteroidota</taxon>
        <taxon>Sphingobacteriia</taxon>
        <taxon>Sphingobacteriales</taxon>
        <taxon>Sphingobacteriaceae</taxon>
        <taxon>Sphingobacterium</taxon>
    </lineage>
</organism>
<evidence type="ECO:0000256" key="5">
    <source>
        <dbReference type="ARBA" id="ARBA00022801"/>
    </source>
</evidence>
<dbReference type="GO" id="GO:0046872">
    <property type="term" value="F:metal ion binding"/>
    <property type="evidence" value="ECO:0007669"/>
    <property type="project" value="UniProtKB-KW"/>
</dbReference>
<comment type="cofactor">
    <cofactor evidence="1">
        <name>Zn(2+)</name>
        <dbReference type="ChEBI" id="CHEBI:29105"/>
    </cofactor>
</comment>
<keyword evidence="9" id="KW-0732">Signal</keyword>
<dbReference type="PANTHER" id="PTHR43690">
    <property type="entry name" value="NARDILYSIN"/>
    <property type="match status" value="1"/>
</dbReference>
<evidence type="ECO:0000256" key="3">
    <source>
        <dbReference type="ARBA" id="ARBA00022670"/>
    </source>
</evidence>
<reference evidence="12 13" key="1">
    <citation type="submission" date="2018-06" db="EMBL/GenBank/DDBJ databases">
        <authorList>
            <consortium name="Pathogen Informatics"/>
            <person name="Doyle S."/>
        </authorList>
    </citation>
    <scope>NUCLEOTIDE SEQUENCE [LARGE SCALE GENOMIC DNA]</scope>
    <source>
        <strain evidence="12 13">NCTC11388</strain>
    </source>
</reference>
<dbReference type="Pfam" id="PF05193">
    <property type="entry name" value="Peptidase_M16_C"/>
    <property type="match status" value="2"/>
</dbReference>
<feature type="signal peptide" evidence="9">
    <location>
        <begin position="1"/>
        <end position="23"/>
    </location>
</feature>
<dbReference type="AlphaFoldDB" id="A0A380BWF9"/>
<comment type="similarity">
    <text evidence="2 8">Belongs to the peptidase M16 family.</text>
</comment>
<dbReference type="InterPro" id="IPR011249">
    <property type="entry name" value="Metalloenz_LuxS/M16"/>
</dbReference>
<dbReference type="SUPFAM" id="SSF63411">
    <property type="entry name" value="LuxS/MPP-like metallohydrolase"/>
    <property type="match status" value="4"/>
</dbReference>
<keyword evidence="7" id="KW-0482">Metalloprotease</keyword>
<keyword evidence="3 12" id="KW-0645">Protease</keyword>
<sequence length="980" mass="110472">MIKTLKSITLVVFVALSGSAGFAQTQKYQWKENTEGGYKYRYVTNDPTQSRFYTLKNGLTVMLSPSKKVPRIQTYVVTKAGSKTDPKDHTGLAHYLEHLLFKGTDKYGSKDWAQEKPLLDKISALYEKYNSTTDETQRKEIYKEIDKVSGEAAKFAIANEYDKMMSGMGADGTNAYTSFEQTVYVEDIPNNVVDKFLAVQGERFRNPVFRLFHTELEAVYEEKNIGLDNDGRKTMEAMFEAMFANNNYGKQTVIGTVEHLKNPSLKAIREYFDTYYVPNNMGVVMSGDFDPTEIVKKIDATFGYMQPKKVPPYTFAAEKPITQPIVREVKGPNAEFLWLGFRFPGAATKDAQMLNLMGDILTNGSAGLIDLDLVKSQKLLGAGAFVYSLKDYSMLIIQANPAQGQSLDDVKHLVLAELTKLKKGDFSDDLITSIINNAKKAQISRNDSYSSRADELVDAFVTGVDWTSQVSYLDNLSKITKKDIVDFANKYLNDQNYVAVYKRQGVDDKVVKVVKPAITPVSVNREDQSDFLKKVDMMPENAIQPVWLDYSKDVQKAKLFDTDVLAVQNKDNELFSLIYEYKIGKWNNKLLSLAAGYLEFLGTKDRSSEDFSKEFYKLASSFSVSSGNEETNISISGLNTNFDKTVSLIQDLVKNCVVDQTAFDSYIARLKKSRINAKENKGAIMDGLKSYAKYGAKNPFNYTFTDAELDAIKAEDLVRLLHDFANMRHTVLYFGPKTSTALVAELKPLKVDRRAYTEVQEGTKFAELPIDRNQVLFANFNMKQAEVYWHRSSELYNNTLSPIVALFNNYFGGGMGSIVFQTIRESKALAYSTYAFYGQPYKKENHYMVGAYVGTQADKFNEAVIGMNELLNDLPESSKALEIAKVSLTKSLASDRITNSGILMSYLSAQRLGNTTDIRKSIYEKAPLLNYADLKAFHAKEMSHKPYVYCVVAQEDNIKDEDLQKLGEVKKLTLQEIFGY</sequence>
<evidence type="ECO:0000256" key="2">
    <source>
        <dbReference type="ARBA" id="ARBA00007261"/>
    </source>
</evidence>
<feature type="domain" description="Peptidase M16 C-terminal" evidence="11">
    <location>
        <begin position="265"/>
        <end position="436"/>
    </location>
</feature>
<protein>
    <submittedName>
        <fullName evidence="12">Protease3</fullName>
    </submittedName>
</protein>
<evidence type="ECO:0000313" key="12">
    <source>
        <dbReference type="EMBL" id="SUJ07883.1"/>
    </source>
</evidence>
<dbReference type="Gene3D" id="3.30.830.10">
    <property type="entry name" value="Metalloenzyme, LuxS/M16 peptidase-like"/>
    <property type="match status" value="4"/>
</dbReference>
<dbReference type="InterPro" id="IPR001431">
    <property type="entry name" value="Pept_M16_Zn_BS"/>
</dbReference>
<feature type="chain" id="PRO_5016970530" evidence="9">
    <location>
        <begin position="24"/>
        <end position="980"/>
    </location>
</feature>
<name>A0A380BWF9_SPHSI</name>
<feature type="domain" description="Peptidase M16 C-terminal" evidence="11">
    <location>
        <begin position="781"/>
        <end position="874"/>
    </location>
</feature>
<evidence type="ECO:0000313" key="13">
    <source>
        <dbReference type="Proteomes" id="UP000254893"/>
    </source>
</evidence>
<evidence type="ECO:0000256" key="7">
    <source>
        <dbReference type="ARBA" id="ARBA00023049"/>
    </source>
</evidence>
<evidence type="ECO:0000256" key="8">
    <source>
        <dbReference type="RuleBase" id="RU004447"/>
    </source>
</evidence>
<evidence type="ECO:0000259" key="11">
    <source>
        <dbReference type="Pfam" id="PF05193"/>
    </source>
</evidence>
<dbReference type="Pfam" id="PF00675">
    <property type="entry name" value="Peptidase_M16"/>
    <property type="match status" value="2"/>
</dbReference>
<keyword evidence="4" id="KW-0479">Metal-binding</keyword>
<dbReference type="InterPro" id="IPR011765">
    <property type="entry name" value="Pept_M16_N"/>
</dbReference>
<dbReference type="EMBL" id="UGYW01000002">
    <property type="protein sequence ID" value="SUJ07883.1"/>
    <property type="molecule type" value="Genomic_DNA"/>
</dbReference>
<dbReference type="InterPro" id="IPR050626">
    <property type="entry name" value="Peptidase_M16"/>
</dbReference>
<dbReference type="Proteomes" id="UP000254893">
    <property type="component" value="Unassembled WGS sequence"/>
</dbReference>